<feature type="domain" description="SH2" evidence="4">
    <location>
        <begin position="39"/>
        <end position="120"/>
    </location>
</feature>
<keyword evidence="1 2" id="KW-0727">SH2 domain</keyword>
<feature type="compositionally biased region" description="Low complexity" evidence="3">
    <location>
        <begin position="135"/>
        <end position="156"/>
    </location>
</feature>
<comment type="caution">
    <text evidence="5">The sequence shown here is derived from an EMBL/GenBank/DDBJ whole genome shotgun (WGS) entry which is preliminary data.</text>
</comment>
<evidence type="ECO:0000256" key="2">
    <source>
        <dbReference type="PROSITE-ProRule" id="PRU00191"/>
    </source>
</evidence>
<dbReference type="Pfam" id="PF00017">
    <property type="entry name" value="SH2"/>
    <property type="match status" value="1"/>
</dbReference>
<dbReference type="AlphaFoldDB" id="A0AAE1G7V4"/>
<name>A0AAE1G7V4_PETCI</name>
<dbReference type="PROSITE" id="PS50001">
    <property type="entry name" value="SH2"/>
    <property type="match status" value="1"/>
</dbReference>
<sequence>MKVVVMEGVEDELTTCETDNNNNKVEEARSLLHTLRSKVYFHNISRIKSNSILETVEEGVFLVRPSTHSDNPLTLSLRHNARVYNINIRKRRDGLFALGTGKTTEMTFNTVDELVRCYRERPGIKLQNGDYAQLTNSPPNNTTITTTTTNTCHHHH</sequence>
<gene>
    <name evidence="5" type="ORF">Pcinc_007749</name>
</gene>
<evidence type="ECO:0000259" key="4">
    <source>
        <dbReference type="PROSITE" id="PS50001"/>
    </source>
</evidence>
<dbReference type="PANTHER" id="PTHR14098:SF14">
    <property type="entry name" value="SH2 DOMAIN-CONTAINING PROTEIN"/>
    <property type="match status" value="1"/>
</dbReference>
<dbReference type="InterPro" id="IPR051751">
    <property type="entry name" value="Immunoreceptor_sig_adapters"/>
</dbReference>
<evidence type="ECO:0000313" key="5">
    <source>
        <dbReference type="EMBL" id="KAK3888178.1"/>
    </source>
</evidence>
<reference evidence="5" key="1">
    <citation type="submission" date="2023-10" db="EMBL/GenBank/DDBJ databases">
        <title>Genome assemblies of two species of porcelain crab, Petrolisthes cinctipes and Petrolisthes manimaculis (Anomura: Porcellanidae).</title>
        <authorList>
            <person name="Angst P."/>
        </authorList>
    </citation>
    <scope>NUCLEOTIDE SEQUENCE</scope>
    <source>
        <strain evidence="5">PB745_01</strain>
        <tissue evidence="5">Gill</tissue>
    </source>
</reference>
<dbReference type="GO" id="GO:0005737">
    <property type="term" value="C:cytoplasm"/>
    <property type="evidence" value="ECO:0007669"/>
    <property type="project" value="UniProtKB-ARBA"/>
</dbReference>
<keyword evidence="6" id="KW-1185">Reference proteome</keyword>
<evidence type="ECO:0000256" key="3">
    <source>
        <dbReference type="SAM" id="MobiDB-lite"/>
    </source>
</evidence>
<dbReference type="GO" id="GO:0035556">
    <property type="term" value="P:intracellular signal transduction"/>
    <property type="evidence" value="ECO:0007669"/>
    <property type="project" value="TreeGrafter"/>
</dbReference>
<dbReference type="Gene3D" id="3.30.505.10">
    <property type="entry name" value="SH2 domain"/>
    <property type="match status" value="1"/>
</dbReference>
<organism evidence="5 6">
    <name type="scientific">Petrolisthes cinctipes</name>
    <name type="common">Flat porcelain crab</name>
    <dbReference type="NCBI Taxonomy" id="88211"/>
    <lineage>
        <taxon>Eukaryota</taxon>
        <taxon>Metazoa</taxon>
        <taxon>Ecdysozoa</taxon>
        <taxon>Arthropoda</taxon>
        <taxon>Crustacea</taxon>
        <taxon>Multicrustacea</taxon>
        <taxon>Malacostraca</taxon>
        <taxon>Eumalacostraca</taxon>
        <taxon>Eucarida</taxon>
        <taxon>Decapoda</taxon>
        <taxon>Pleocyemata</taxon>
        <taxon>Anomura</taxon>
        <taxon>Galatheoidea</taxon>
        <taxon>Porcellanidae</taxon>
        <taxon>Petrolisthes</taxon>
    </lineage>
</organism>
<dbReference type="InterPro" id="IPR036860">
    <property type="entry name" value="SH2_dom_sf"/>
</dbReference>
<dbReference type="Proteomes" id="UP001286313">
    <property type="component" value="Unassembled WGS sequence"/>
</dbReference>
<proteinExistence type="predicted"/>
<accession>A0AAE1G7V4</accession>
<dbReference type="SMART" id="SM00252">
    <property type="entry name" value="SH2"/>
    <property type="match status" value="1"/>
</dbReference>
<feature type="region of interest" description="Disordered" evidence="3">
    <location>
        <begin position="130"/>
        <end position="156"/>
    </location>
</feature>
<evidence type="ECO:0000256" key="1">
    <source>
        <dbReference type="ARBA" id="ARBA00022999"/>
    </source>
</evidence>
<dbReference type="InterPro" id="IPR000980">
    <property type="entry name" value="SH2"/>
</dbReference>
<dbReference type="PANTHER" id="PTHR14098">
    <property type="entry name" value="SH2 DOMAIN CONTAINING PROTEIN"/>
    <property type="match status" value="1"/>
</dbReference>
<dbReference type="GO" id="GO:0007169">
    <property type="term" value="P:cell surface receptor protein tyrosine kinase signaling pathway"/>
    <property type="evidence" value="ECO:0007669"/>
    <property type="project" value="TreeGrafter"/>
</dbReference>
<dbReference type="EMBL" id="JAWQEG010000580">
    <property type="protein sequence ID" value="KAK3888178.1"/>
    <property type="molecule type" value="Genomic_DNA"/>
</dbReference>
<evidence type="ECO:0000313" key="6">
    <source>
        <dbReference type="Proteomes" id="UP001286313"/>
    </source>
</evidence>
<dbReference type="SUPFAM" id="SSF55550">
    <property type="entry name" value="SH2 domain"/>
    <property type="match status" value="1"/>
</dbReference>
<protein>
    <recommendedName>
        <fullName evidence="4">SH2 domain-containing protein</fullName>
    </recommendedName>
</protein>